<evidence type="ECO:0000313" key="2">
    <source>
        <dbReference type="Proteomes" id="UP001163850"/>
    </source>
</evidence>
<organism evidence="1 2">
    <name type="scientific">Lentinula detonsa</name>
    <dbReference type="NCBI Taxonomy" id="2804962"/>
    <lineage>
        <taxon>Eukaryota</taxon>
        <taxon>Fungi</taxon>
        <taxon>Dikarya</taxon>
        <taxon>Basidiomycota</taxon>
        <taxon>Agaricomycotina</taxon>
        <taxon>Agaricomycetes</taxon>
        <taxon>Agaricomycetidae</taxon>
        <taxon>Agaricales</taxon>
        <taxon>Marasmiineae</taxon>
        <taxon>Omphalotaceae</taxon>
        <taxon>Lentinula</taxon>
    </lineage>
</organism>
<reference evidence="1" key="1">
    <citation type="submission" date="2022-08" db="EMBL/GenBank/DDBJ databases">
        <authorList>
            <consortium name="DOE Joint Genome Institute"/>
            <person name="Min B."/>
            <person name="Riley R."/>
            <person name="Sierra-Patev S."/>
            <person name="Naranjo-Ortiz M."/>
            <person name="Looney B."/>
            <person name="Konkel Z."/>
            <person name="Slot J.C."/>
            <person name="Sakamoto Y."/>
            <person name="Steenwyk J.L."/>
            <person name="Rokas A."/>
            <person name="Carro J."/>
            <person name="Camarero S."/>
            <person name="Ferreira P."/>
            <person name="Molpeceres G."/>
            <person name="Ruiz-Duenas F.J."/>
            <person name="Serrano A."/>
            <person name="Henrissat B."/>
            <person name="Drula E."/>
            <person name="Hughes K.W."/>
            <person name="Mata J.L."/>
            <person name="Ishikawa N.K."/>
            <person name="Vargas-Isla R."/>
            <person name="Ushijima S."/>
            <person name="Smith C.A."/>
            <person name="Ahrendt S."/>
            <person name="Andreopoulos W."/>
            <person name="He G."/>
            <person name="Labutti K."/>
            <person name="Lipzen A."/>
            <person name="Ng V."/>
            <person name="Sandor L."/>
            <person name="Barry K."/>
            <person name="Martinez A.T."/>
            <person name="Xiao Y."/>
            <person name="Gibbons J.G."/>
            <person name="Terashima K."/>
            <person name="Hibbett D.S."/>
            <person name="Grigoriev I.V."/>
        </authorList>
    </citation>
    <scope>NUCLEOTIDE SEQUENCE</scope>
    <source>
        <strain evidence="1">TFB7829</strain>
    </source>
</reference>
<comment type="caution">
    <text evidence="1">The sequence shown here is derived from an EMBL/GenBank/DDBJ whole genome shotgun (WGS) entry which is preliminary data.</text>
</comment>
<sequence length="84" mass="9639">MTPLPLFVSTSSLLCQSFLEIPLIIHGHPHDSCSAYIYFCYFVSTSPPFSLSVVGFMWVFGCLYDFVQLFELLLMPFDTVYDPR</sequence>
<evidence type="ECO:0000313" key="1">
    <source>
        <dbReference type="EMBL" id="KAJ3990382.1"/>
    </source>
</evidence>
<dbReference type="EMBL" id="MU801891">
    <property type="protein sequence ID" value="KAJ3990382.1"/>
    <property type="molecule type" value="Genomic_DNA"/>
</dbReference>
<proteinExistence type="predicted"/>
<accession>A0AA38UXA4</accession>
<gene>
    <name evidence="1" type="ORF">F5890DRAFT_1481499</name>
</gene>
<dbReference type="Proteomes" id="UP001163850">
    <property type="component" value="Unassembled WGS sequence"/>
</dbReference>
<dbReference type="AlphaFoldDB" id="A0AA38UXA4"/>
<protein>
    <submittedName>
        <fullName evidence="1">Uncharacterized protein</fullName>
    </submittedName>
</protein>
<name>A0AA38UXA4_9AGAR</name>